<keyword evidence="3" id="KW-1185">Reference proteome</keyword>
<evidence type="ECO:0000256" key="1">
    <source>
        <dbReference type="SAM" id="SignalP"/>
    </source>
</evidence>
<evidence type="ECO:0000313" key="2">
    <source>
        <dbReference type="EMBL" id="MCL7049704.1"/>
    </source>
</evidence>
<comment type="caution">
    <text evidence="2">The sequence shown here is derived from an EMBL/GenBank/DDBJ whole genome shotgun (WGS) entry which is preliminary data.</text>
</comment>
<evidence type="ECO:0000313" key="3">
    <source>
        <dbReference type="Proteomes" id="UP001177140"/>
    </source>
</evidence>
<accession>A0AA41VY52</accession>
<feature type="signal peptide" evidence="1">
    <location>
        <begin position="1"/>
        <end position="30"/>
    </location>
</feature>
<dbReference type="EMBL" id="JAJJMA010319174">
    <property type="protein sequence ID" value="MCL7049704.1"/>
    <property type="molecule type" value="Genomic_DNA"/>
</dbReference>
<dbReference type="AlphaFoldDB" id="A0AA41VY52"/>
<dbReference type="Proteomes" id="UP001177140">
    <property type="component" value="Unassembled WGS sequence"/>
</dbReference>
<reference evidence="2" key="1">
    <citation type="submission" date="2022-03" db="EMBL/GenBank/DDBJ databases">
        <title>A functionally conserved STORR gene fusion in Papaver species that diverged 16.8 million years ago.</title>
        <authorList>
            <person name="Catania T."/>
        </authorList>
    </citation>
    <scope>NUCLEOTIDE SEQUENCE</scope>
    <source>
        <strain evidence="2">S-191538</strain>
    </source>
</reference>
<proteinExistence type="predicted"/>
<gene>
    <name evidence="2" type="ORF">MKW94_016762</name>
</gene>
<organism evidence="2 3">
    <name type="scientific">Papaver nudicaule</name>
    <name type="common">Iceland poppy</name>
    <dbReference type="NCBI Taxonomy" id="74823"/>
    <lineage>
        <taxon>Eukaryota</taxon>
        <taxon>Viridiplantae</taxon>
        <taxon>Streptophyta</taxon>
        <taxon>Embryophyta</taxon>
        <taxon>Tracheophyta</taxon>
        <taxon>Spermatophyta</taxon>
        <taxon>Magnoliopsida</taxon>
        <taxon>Ranunculales</taxon>
        <taxon>Papaveraceae</taxon>
        <taxon>Papaveroideae</taxon>
        <taxon>Papaver</taxon>
    </lineage>
</organism>
<sequence length="111" mass="12619">MKVSNFINTHRVVALSLCLLLLRFSYFAEAVERSTITDHIAAPALPKVVNGFGDCDYRGTCRHSQECQERCVPLGYKYSTCWPPVSSSNNEDKIDPEFYPVTEFRCCCFNP</sequence>
<keyword evidence="1" id="KW-0732">Signal</keyword>
<feature type="chain" id="PRO_5041422409" evidence="1">
    <location>
        <begin position="31"/>
        <end position="111"/>
    </location>
</feature>
<protein>
    <submittedName>
        <fullName evidence="2">Uncharacterized protein</fullName>
    </submittedName>
</protein>
<name>A0AA41VY52_PAPNU</name>